<dbReference type="Proteomes" id="UP001174909">
    <property type="component" value="Unassembled WGS sequence"/>
</dbReference>
<keyword evidence="6" id="KW-1185">Reference proteome</keyword>
<comment type="subcellular location">
    <subcellularLocation>
        <location evidence="1">Cytoplasm</location>
        <location evidence="1">Cytoskeleton</location>
    </subcellularLocation>
</comment>
<organism evidence="5 6">
    <name type="scientific">Geodia barretti</name>
    <name type="common">Barrett's horny sponge</name>
    <dbReference type="NCBI Taxonomy" id="519541"/>
    <lineage>
        <taxon>Eukaryota</taxon>
        <taxon>Metazoa</taxon>
        <taxon>Porifera</taxon>
        <taxon>Demospongiae</taxon>
        <taxon>Heteroscleromorpha</taxon>
        <taxon>Tetractinellida</taxon>
        <taxon>Astrophorina</taxon>
        <taxon>Geodiidae</taxon>
        <taxon>Geodia</taxon>
    </lineage>
</organism>
<dbReference type="SUPFAM" id="SSF50729">
    <property type="entry name" value="PH domain-like"/>
    <property type="match status" value="1"/>
</dbReference>
<evidence type="ECO:0000313" key="6">
    <source>
        <dbReference type="Proteomes" id="UP001174909"/>
    </source>
</evidence>
<dbReference type="GO" id="GO:0005198">
    <property type="term" value="F:structural molecule activity"/>
    <property type="evidence" value="ECO:0007669"/>
    <property type="project" value="InterPro"/>
</dbReference>
<evidence type="ECO:0000259" key="4">
    <source>
        <dbReference type="PROSITE" id="PS50106"/>
    </source>
</evidence>
<dbReference type="EMBL" id="CASHTH010000083">
    <property type="protein sequence ID" value="CAI7990810.1"/>
    <property type="molecule type" value="Genomic_DNA"/>
</dbReference>
<comment type="caution">
    <text evidence="5">The sequence shown here is derived from an EMBL/GenBank/DDBJ whole genome shotgun (WGS) entry which is preliminary data.</text>
</comment>
<dbReference type="Pfam" id="PF00595">
    <property type="entry name" value="PDZ"/>
    <property type="match status" value="1"/>
</dbReference>
<dbReference type="PROSITE" id="PS50106">
    <property type="entry name" value="PDZ"/>
    <property type="match status" value="1"/>
</dbReference>
<gene>
    <name evidence="5" type="ORF">GBAR_LOCUS552</name>
</gene>
<reference evidence="5" key="1">
    <citation type="submission" date="2023-03" db="EMBL/GenBank/DDBJ databases">
        <authorList>
            <person name="Steffen K."/>
            <person name="Cardenas P."/>
        </authorList>
    </citation>
    <scope>NUCLEOTIDE SEQUENCE</scope>
</reference>
<dbReference type="PANTHER" id="PTHR10554:SF1">
    <property type="entry name" value="FI16515P1"/>
    <property type="match status" value="1"/>
</dbReference>
<evidence type="ECO:0000256" key="3">
    <source>
        <dbReference type="ARBA" id="ARBA00023212"/>
    </source>
</evidence>
<dbReference type="SUPFAM" id="SSF50156">
    <property type="entry name" value="PDZ domain-like"/>
    <property type="match status" value="1"/>
</dbReference>
<proteinExistence type="inferred from homology"/>
<dbReference type="InterPro" id="IPR015482">
    <property type="entry name" value="Syntrophin"/>
</dbReference>
<dbReference type="GO" id="GO:0005856">
    <property type="term" value="C:cytoskeleton"/>
    <property type="evidence" value="ECO:0007669"/>
    <property type="project" value="UniProtKB-SubCell"/>
</dbReference>
<evidence type="ECO:0000313" key="5">
    <source>
        <dbReference type="EMBL" id="CAI7990810.1"/>
    </source>
</evidence>
<feature type="domain" description="PDZ" evidence="4">
    <location>
        <begin position="57"/>
        <end position="139"/>
    </location>
</feature>
<evidence type="ECO:0000256" key="2">
    <source>
        <dbReference type="ARBA" id="ARBA00010798"/>
    </source>
</evidence>
<dbReference type="AlphaFoldDB" id="A0AA35QTW2"/>
<dbReference type="GO" id="GO:0016010">
    <property type="term" value="C:dystrophin-associated glycoprotein complex"/>
    <property type="evidence" value="ECO:0007669"/>
    <property type="project" value="TreeGrafter"/>
</dbReference>
<accession>A0AA35QTW2</accession>
<dbReference type="SMART" id="SM00228">
    <property type="entry name" value="PDZ"/>
    <property type="match status" value="1"/>
</dbReference>
<keyword evidence="3" id="KW-0963">Cytoplasm</keyword>
<protein>
    <submittedName>
        <fullName evidence="5">Gamma-2-syntrophin</fullName>
    </submittedName>
</protein>
<evidence type="ECO:0000256" key="1">
    <source>
        <dbReference type="ARBA" id="ARBA00004245"/>
    </source>
</evidence>
<name>A0AA35QTW2_GEOBA</name>
<keyword evidence="3" id="KW-0206">Cytoskeleton</keyword>
<dbReference type="CDD" id="cd00136">
    <property type="entry name" value="PDZ_canonical"/>
    <property type="match status" value="1"/>
</dbReference>
<dbReference type="Gene3D" id="2.30.42.10">
    <property type="match status" value="1"/>
</dbReference>
<dbReference type="InterPro" id="IPR001478">
    <property type="entry name" value="PDZ"/>
</dbReference>
<dbReference type="PANTHER" id="PTHR10554">
    <property type="entry name" value="SYNTROPHIN"/>
    <property type="match status" value="1"/>
</dbReference>
<sequence length="256" mass="28798">MEREGNFMTGQLFAAVFKGAPLEHVRVEVGREGVRVSRHDMVYEDILATKDIVNRRTVELERGEDGLGIAIQGGLDFKLPISIDTVFDDSPASRSEAIEREDVLLEVNGEVVWGKTHEEAADLLRSAGDNVTLTVAKLVDKDVIAERQERGTGEDYWIPFTSVPLKMATVSSYAHSTAIMRPNSFQVISCDERSKVTLHCDEGKRGHMEEWLTAIRNNISLLRTSEMKQLNEEREDEDKLVMMGWTHELSVVNSTH</sequence>
<comment type="similarity">
    <text evidence="2">Belongs to the syntrophin family.</text>
</comment>
<dbReference type="InterPro" id="IPR036034">
    <property type="entry name" value="PDZ_sf"/>
</dbReference>